<comment type="caution">
    <text evidence="9">The sequence shown here is derived from an EMBL/GenBank/DDBJ whole genome shotgun (WGS) entry which is preliminary data.</text>
</comment>
<dbReference type="RefSeq" id="WP_238468912.1">
    <property type="nucleotide sequence ID" value="NZ_JAKLJA010000082.1"/>
</dbReference>
<gene>
    <name evidence="9" type="ORF">L5014_37485</name>
</gene>
<evidence type="ECO:0000259" key="8">
    <source>
        <dbReference type="PROSITE" id="PS50850"/>
    </source>
</evidence>
<accession>A0A9X1UP77</accession>
<proteinExistence type="inferred from homology"/>
<keyword evidence="6 7" id="KW-0472">Membrane</keyword>
<keyword evidence="10" id="KW-1185">Reference proteome</keyword>
<dbReference type="CDD" id="cd17316">
    <property type="entry name" value="MFS_SV2_like"/>
    <property type="match status" value="1"/>
</dbReference>
<feature type="transmembrane region" description="Helical" evidence="7">
    <location>
        <begin position="382"/>
        <end position="402"/>
    </location>
</feature>
<keyword evidence="4 7" id="KW-0812">Transmembrane</keyword>
<feature type="transmembrane region" description="Helical" evidence="7">
    <location>
        <begin position="116"/>
        <end position="138"/>
    </location>
</feature>
<evidence type="ECO:0000256" key="6">
    <source>
        <dbReference type="ARBA" id="ARBA00023136"/>
    </source>
</evidence>
<reference evidence="9" key="1">
    <citation type="submission" date="2022-01" db="EMBL/GenBank/DDBJ databases">
        <title>Genome sequence and assembly of Parabukholderia sp. RG36.</title>
        <authorList>
            <person name="Chhetri G."/>
        </authorList>
    </citation>
    <scope>NUCLEOTIDE SEQUENCE</scope>
    <source>
        <strain evidence="9">RG36</strain>
    </source>
</reference>
<evidence type="ECO:0000313" key="10">
    <source>
        <dbReference type="Proteomes" id="UP001139308"/>
    </source>
</evidence>
<evidence type="ECO:0000313" key="9">
    <source>
        <dbReference type="EMBL" id="MCG5078943.1"/>
    </source>
</evidence>
<dbReference type="Pfam" id="PF00083">
    <property type="entry name" value="Sugar_tr"/>
    <property type="match status" value="1"/>
</dbReference>
<dbReference type="EMBL" id="JAKLJA010000082">
    <property type="protein sequence ID" value="MCG5078943.1"/>
    <property type="molecule type" value="Genomic_DNA"/>
</dbReference>
<feature type="transmembrane region" description="Helical" evidence="7">
    <location>
        <begin position="438"/>
        <end position="461"/>
    </location>
</feature>
<sequence length="540" mass="58532">MGIPPGNIACRKFVCPGDAIALLSDGYVYTQWKCQRALFVHTLALSSRNHGAPNHLHSMHATSVARLISRCRARRQHTKRTITKQSQNPGIYRSELLRQPNLFIEDAPINRFHHLLTVRASGGWLMDGYILSIIGVALTRVSSALALDNFWQGMVAASALIGIFLGGFIGGSLTDKLGRKKLFLASPIIFLVCSVAQYWVDSGVTLFLLRLIIGIGVGIEYPVASAMLVEFLPARYRGPRLAMVQILWFAGAALAYLFGNLISACFGDDSWRLVLASPALFAAAVLAARIGTPESARWLISKGRNAEAEQVIQRVYGAGYSLANMAIAACAKKHASFMSVLRSGYGPRMFFIVVFWTCAVVPVFAVYAFVPKVLAAFELKGGWADFGSTVITSLFVVGCIVATQLINRLGRRRMLIHSFLWSGLALLVLAFSHQDSKFLILSLFGFYAVFIGGAQVLQTVYPNELFPTEVRAAAMGMGTSLSRVGAAIGTWYVPVSLQSLGIGNTMLAAAVITFVGLIAAIFMAPETCNMSLESAASLER</sequence>
<evidence type="ECO:0000256" key="2">
    <source>
        <dbReference type="ARBA" id="ARBA00010992"/>
    </source>
</evidence>
<comment type="similarity">
    <text evidence="2">Belongs to the major facilitator superfamily. Sugar transporter (TC 2.A.1.1) family.</text>
</comment>
<comment type="subcellular location">
    <subcellularLocation>
        <location evidence="1">Membrane</location>
        <topology evidence="1">Multi-pass membrane protein</topology>
    </subcellularLocation>
</comment>
<keyword evidence="5 7" id="KW-1133">Transmembrane helix</keyword>
<dbReference type="SUPFAM" id="SSF103473">
    <property type="entry name" value="MFS general substrate transporter"/>
    <property type="match status" value="1"/>
</dbReference>
<feature type="transmembrane region" description="Helical" evidence="7">
    <location>
        <begin position="271"/>
        <end position="292"/>
    </location>
</feature>
<feature type="transmembrane region" description="Helical" evidence="7">
    <location>
        <begin position="150"/>
        <end position="170"/>
    </location>
</feature>
<feature type="transmembrane region" description="Helical" evidence="7">
    <location>
        <begin position="349"/>
        <end position="370"/>
    </location>
</feature>
<evidence type="ECO:0000256" key="3">
    <source>
        <dbReference type="ARBA" id="ARBA00022448"/>
    </source>
</evidence>
<dbReference type="Proteomes" id="UP001139308">
    <property type="component" value="Unassembled WGS sequence"/>
</dbReference>
<dbReference type="AlphaFoldDB" id="A0A9X1UP77"/>
<dbReference type="Gene3D" id="1.20.1250.20">
    <property type="entry name" value="MFS general substrate transporter like domains"/>
    <property type="match status" value="1"/>
</dbReference>
<dbReference type="InterPro" id="IPR036259">
    <property type="entry name" value="MFS_trans_sf"/>
</dbReference>
<dbReference type="GO" id="GO:0022857">
    <property type="term" value="F:transmembrane transporter activity"/>
    <property type="evidence" value="ECO:0007669"/>
    <property type="project" value="InterPro"/>
</dbReference>
<feature type="transmembrane region" description="Helical" evidence="7">
    <location>
        <begin position="505"/>
        <end position="524"/>
    </location>
</feature>
<feature type="transmembrane region" description="Helical" evidence="7">
    <location>
        <begin position="241"/>
        <end position="259"/>
    </location>
</feature>
<dbReference type="PROSITE" id="PS50850">
    <property type="entry name" value="MFS"/>
    <property type="match status" value="1"/>
</dbReference>
<name>A0A9X1UP77_9BURK</name>
<dbReference type="InterPro" id="IPR020846">
    <property type="entry name" value="MFS_dom"/>
</dbReference>
<dbReference type="PANTHER" id="PTHR23511">
    <property type="entry name" value="SYNAPTIC VESICLE GLYCOPROTEIN 2"/>
    <property type="match status" value="1"/>
</dbReference>
<evidence type="ECO:0000256" key="5">
    <source>
        <dbReference type="ARBA" id="ARBA00022989"/>
    </source>
</evidence>
<protein>
    <submittedName>
        <fullName evidence="9">MFS transporter</fullName>
    </submittedName>
</protein>
<feature type="domain" description="Major facilitator superfamily (MFS) profile" evidence="8">
    <location>
        <begin position="116"/>
        <end position="528"/>
    </location>
</feature>
<evidence type="ECO:0000256" key="4">
    <source>
        <dbReference type="ARBA" id="ARBA00022692"/>
    </source>
</evidence>
<dbReference type="GO" id="GO:0016020">
    <property type="term" value="C:membrane"/>
    <property type="evidence" value="ECO:0007669"/>
    <property type="project" value="UniProtKB-SubCell"/>
</dbReference>
<evidence type="ECO:0000256" key="1">
    <source>
        <dbReference type="ARBA" id="ARBA00004141"/>
    </source>
</evidence>
<dbReference type="PANTHER" id="PTHR23511:SF34">
    <property type="entry name" value="SYNAPTIC VESICLE GLYCOPROTEIN 2"/>
    <property type="match status" value="1"/>
</dbReference>
<evidence type="ECO:0000256" key="7">
    <source>
        <dbReference type="SAM" id="Phobius"/>
    </source>
</evidence>
<feature type="transmembrane region" description="Helical" evidence="7">
    <location>
        <begin position="206"/>
        <end position="229"/>
    </location>
</feature>
<feature type="transmembrane region" description="Helical" evidence="7">
    <location>
        <begin position="414"/>
        <end position="432"/>
    </location>
</feature>
<keyword evidence="3" id="KW-0813">Transport</keyword>
<feature type="transmembrane region" description="Helical" evidence="7">
    <location>
        <begin position="182"/>
        <end position="200"/>
    </location>
</feature>
<organism evidence="9 10">
    <name type="scientific">Paraburkholderia tagetis</name>
    <dbReference type="NCBI Taxonomy" id="2913261"/>
    <lineage>
        <taxon>Bacteria</taxon>
        <taxon>Pseudomonadati</taxon>
        <taxon>Pseudomonadota</taxon>
        <taxon>Betaproteobacteria</taxon>
        <taxon>Burkholderiales</taxon>
        <taxon>Burkholderiaceae</taxon>
        <taxon>Paraburkholderia</taxon>
    </lineage>
</organism>
<dbReference type="InterPro" id="IPR005828">
    <property type="entry name" value="MFS_sugar_transport-like"/>
</dbReference>
<feature type="transmembrane region" description="Helical" evidence="7">
    <location>
        <begin position="473"/>
        <end position="493"/>
    </location>
</feature>